<dbReference type="GO" id="GO:0005102">
    <property type="term" value="F:signaling receptor binding"/>
    <property type="evidence" value="ECO:0007669"/>
    <property type="project" value="TreeGrafter"/>
</dbReference>
<keyword evidence="6" id="KW-1133">Transmembrane helix</keyword>
<dbReference type="PANTHER" id="PTHR23058:SF0">
    <property type="entry name" value="PEROXISOMAL MEMBRANE PROTEIN PEX14"/>
    <property type="match status" value="1"/>
</dbReference>
<feature type="domain" description="Peroxisomal membrane protein PEX14-like KPWE" evidence="17">
    <location>
        <begin position="310"/>
        <end position="360"/>
    </location>
</feature>
<organism evidence="18 19">
    <name type="scientific">Symbiochloris irregularis</name>
    <dbReference type="NCBI Taxonomy" id="706552"/>
    <lineage>
        <taxon>Eukaryota</taxon>
        <taxon>Viridiplantae</taxon>
        <taxon>Chlorophyta</taxon>
        <taxon>core chlorophytes</taxon>
        <taxon>Trebouxiophyceae</taxon>
        <taxon>Trebouxiales</taxon>
        <taxon>Trebouxiaceae</taxon>
        <taxon>Symbiochloris</taxon>
    </lineage>
</organism>
<evidence type="ECO:0000256" key="1">
    <source>
        <dbReference type="ARBA" id="ARBA00004549"/>
    </source>
</evidence>
<dbReference type="InterPro" id="IPR006785">
    <property type="entry name" value="Pex14_N"/>
</dbReference>
<evidence type="ECO:0000256" key="6">
    <source>
        <dbReference type="ARBA" id="ARBA00022989"/>
    </source>
</evidence>
<evidence type="ECO:0000256" key="11">
    <source>
        <dbReference type="ARBA" id="ARBA00029691"/>
    </source>
</evidence>
<sequence length="415" mass="43384">MDPDVQAAVTALAEEDKGPPIPAAPASTVPLREDQVENAVAFLSHPKVRGSSTASKRAFLENKGLTAAEIDEGFRRTPAAPLQAEPAPAPAAQSFSTATTDALQAATPVQQQALQPRPPTPEPIRWTQVVAGAGALGVGVWVIHQFLLPPVFRWWRGPDKPSPESAAALAVANALQEQTAEVRATLESMKLMIAELKEPSRRQDAVSLTDLRHELRSLATSLEAGKESSVTTGAVSGLLRDVGELKALMATSAAGNGNGSNGFASPDTPAFARPHPAANGHAYGNGEATKASSTFRPASPTPSATPSQPSHPASYMEVLEMLERGETPPNVRDDINDSAPNPEQAASQARMKPRAKPWERAHTGAASSVASSNDGDGKSSRITELETVPGPSTSSDGAAWKPPAVPSRSIFAQEQ</sequence>
<dbReference type="EMBL" id="JALJOQ010000082">
    <property type="protein sequence ID" value="KAK9800338.1"/>
    <property type="molecule type" value="Genomic_DNA"/>
</dbReference>
<evidence type="ECO:0000256" key="13">
    <source>
        <dbReference type="ARBA" id="ARBA00064754"/>
    </source>
</evidence>
<comment type="subcellular location">
    <subcellularLocation>
        <location evidence="1">Peroxisome membrane</location>
        <topology evidence="1">Single-pass membrane protein</topology>
    </subcellularLocation>
</comment>
<feature type="region of interest" description="Disordered" evidence="15">
    <location>
        <begin position="327"/>
        <end position="415"/>
    </location>
</feature>
<dbReference type="Pfam" id="PF17733">
    <property type="entry name" value="KPWE_dom"/>
    <property type="match status" value="1"/>
</dbReference>
<feature type="region of interest" description="Disordered" evidence="15">
    <location>
        <begin position="1"/>
        <end position="27"/>
    </location>
</feature>
<gene>
    <name evidence="18" type="ORF">WJX73_005393</name>
</gene>
<reference evidence="18 19" key="1">
    <citation type="journal article" date="2024" name="Nat. Commun.">
        <title>Phylogenomics reveals the evolutionary origins of lichenization in chlorophyte algae.</title>
        <authorList>
            <person name="Puginier C."/>
            <person name="Libourel C."/>
            <person name="Otte J."/>
            <person name="Skaloud P."/>
            <person name="Haon M."/>
            <person name="Grisel S."/>
            <person name="Petersen M."/>
            <person name="Berrin J.G."/>
            <person name="Delaux P.M."/>
            <person name="Dal Grande F."/>
            <person name="Keller J."/>
        </authorList>
    </citation>
    <scope>NUCLEOTIDE SEQUENCE [LARGE SCALE GENOMIC DNA]</scope>
    <source>
        <strain evidence="18 19">SAG 2036</strain>
    </source>
</reference>
<name>A0AAW1NVH7_9CHLO</name>
<comment type="subunit">
    <text evidence="13">Interacts with PEX13; forming the PEX13-PEX14 docking complex. Interacts with PEX5 (via WxxxF/Y motifs).</text>
</comment>
<evidence type="ECO:0000256" key="12">
    <source>
        <dbReference type="ARBA" id="ARBA00053920"/>
    </source>
</evidence>
<comment type="function">
    <text evidence="12 14">Component of the PEX13-PEX14 docking complex, a translocon channel that specifically mediates the import of peroxisomal cargo proteins bound to PEX5 receptor. The PEX13-PEX14 docking complex forms a large import pore which can be opened to a diameter of about 9 nm. Mechanistically, PEX5 receptor along with cargo proteins associates with the PEX14 subunit of the PEX13-PEX14 docking complex in the cytosol, leading to the insertion of the receptor into the organelle membrane with the concomitant translocation of the cargo into the peroxisome matrix.</text>
</comment>
<dbReference type="Proteomes" id="UP001465755">
    <property type="component" value="Unassembled WGS sequence"/>
</dbReference>
<keyword evidence="5 14" id="KW-0653">Protein transport</keyword>
<keyword evidence="4" id="KW-0812">Transmembrane</keyword>
<keyword evidence="19" id="KW-1185">Reference proteome</keyword>
<feature type="compositionally biased region" description="Basic and acidic residues" evidence="15">
    <location>
        <begin position="375"/>
        <end position="384"/>
    </location>
</feature>
<evidence type="ECO:0000256" key="7">
    <source>
        <dbReference type="ARBA" id="ARBA00023010"/>
    </source>
</evidence>
<dbReference type="InterPro" id="IPR025655">
    <property type="entry name" value="PEX14"/>
</dbReference>
<feature type="domain" description="Peroxisome membrane anchor protein Pex14p N-terminal" evidence="16">
    <location>
        <begin position="32"/>
        <end position="75"/>
    </location>
</feature>
<evidence type="ECO:0000259" key="16">
    <source>
        <dbReference type="Pfam" id="PF04695"/>
    </source>
</evidence>
<evidence type="ECO:0000256" key="3">
    <source>
        <dbReference type="ARBA" id="ARBA00022448"/>
    </source>
</evidence>
<accession>A0AAW1NVH7</accession>
<dbReference type="AlphaFoldDB" id="A0AAW1NVH7"/>
<feature type="region of interest" description="Disordered" evidence="15">
    <location>
        <begin position="254"/>
        <end position="312"/>
    </location>
</feature>
<dbReference type="InterPro" id="IPR036388">
    <property type="entry name" value="WH-like_DNA-bd_sf"/>
</dbReference>
<evidence type="ECO:0000256" key="14">
    <source>
        <dbReference type="RuleBase" id="RU367032"/>
    </source>
</evidence>
<evidence type="ECO:0000256" key="2">
    <source>
        <dbReference type="ARBA" id="ARBA00005443"/>
    </source>
</evidence>
<keyword evidence="3 14" id="KW-0813">Transport</keyword>
<comment type="caution">
    <text evidence="18">The sequence shown here is derived from an EMBL/GenBank/DDBJ whole genome shotgun (WGS) entry which is preliminary data.</text>
</comment>
<evidence type="ECO:0000313" key="18">
    <source>
        <dbReference type="EMBL" id="KAK9800338.1"/>
    </source>
</evidence>
<dbReference type="PANTHER" id="PTHR23058">
    <property type="entry name" value="PEROXISOMAL MEMBRANE PROTEIN PEX14"/>
    <property type="match status" value="1"/>
</dbReference>
<keyword evidence="9 14" id="KW-0576">Peroxisome</keyword>
<feature type="compositionally biased region" description="Polar residues" evidence="15">
    <location>
        <begin position="365"/>
        <end position="374"/>
    </location>
</feature>
<evidence type="ECO:0000256" key="4">
    <source>
        <dbReference type="ARBA" id="ARBA00022692"/>
    </source>
</evidence>
<proteinExistence type="inferred from homology"/>
<protein>
    <recommendedName>
        <fullName evidence="10 14">Peroxisomal membrane protein PEX14</fullName>
    </recommendedName>
    <alternativeName>
        <fullName evidence="11 14">Peroxin-14</fullName>
    </alternativeName>
</protein>
<evidence type="ECO:0000256" key="10">
    <source>
        <dbReference type="ARBA" id="ARBA00029502"/>
    </source>
</evidence>
<keyword evidence="8 14" id="KW-0472">Membrane</keyword>
<feature type="compositionally biased region" description="Polar residues" evidence="15">
    <location>
        <begin position="338"/>
        <end position="347"/>
    </location>
</feature>
<comment type="similarity">
    <text evidence="2 14">Belongs to the peroxin-14 family.</text>
</comment>
<evidence type="ECO:0000256" key="5">
    <source>
        <dbReference type="ARBA" id="ARBA00022927"/>
    </source>
</evidence>
<evidence type="ECO:0000256" key="15">
    <source>
        <dbReference type="SAM" id="MobiDB-lite"/>
    </source>
</evidence>
<keyword evidence="7" id="KW-0811">Translocation</keyword>
<evidence type="ECO:0000259" key="17">
    <source>
        <dbReference type="Pfam" id="PF17733"/>
    </source>
</evidence>
<dbReference type="GO" id="GO:0005778">
    <property type="term" value="C:peroxisomal membrane"/>
    <property type="evidence" value="ECO:0007669"/>
    <property type="project" value="UniProtKB-SubCell"/>
</dbReference>
<dbReference type="GO" id="GO:1990429">
    <property type="term" value="C:peroxisomal importomer complex"/>
    <property type="evidence" value="ECO:0007669"/>
    <property type="project" value="TreeGrafter"/>
</dbReference>
<dbReference type="GO" id="GO:0016560">
    <property type="term" value="P:protein import into peroxisome matrix, docking"/>
    <property type="evidence" value="ECO:0007669"/>
    <property type="project" value="UniProtKB-UniRule"/>
</dbReference>
<evidence type="ECO:0000256" key="9">
    <source>
        <dbReference type="ARBA" id="ARBA00023140"/>
    </source>
</evidence>
<dbReference type="FunFam" id="1.10.10.10:FF:000217">
    <property type="entry name" value="Peroxisomal membrane protein PEX14"/>
    <property type="match status" value="1"/>
</dbReference>
<dbReference type="Gene3D" id="1.10.10.10">
    <property type="entry name" value="Winged helix-like DNA-binding domain superfamily/Winged helix DNA-binding domain"/>
    <property type="match status" value="1"/>
</dbReference>
<evidence type="ECO:0000256" key="8">
    <source>
        <dbReference type="ARBA" id="ARBA00023136"/>
    </source>
</evidence>
<evidence type="ECO:0000313" key="19">
    <source>
        <dbReference type="Proteomes" id="UP001465755"/>
    </source>
</evidence>
<feature type="compositionally biased region" description="Low complexity" evidence="15">
    <location>
        <begin position="291"/>
        <end position="312"/>
    </location>
</feature>
<dbReference type="Pfam" id="PF04695">
    <property type="entry name" value="Pex14_N"/>
    <property type="match status" value="1"/>
</dbReference>
<dbReference type="InterPro" id="IPR040554">
    <property type="entry name" value="KPWE_PEX14_dom"/>
</dbReference>